<dbReference type="Proteomes" id="UP000177697">
    <property type="component" value="Unassembled WGS sequence"/>
</dbReference>
<accession>A0A1G2V3M0</accession>
<dbReference type="AlphaFoldDB" id="A0A1G2V3M0"/>
<gene>
    <name evidence="2" type="ORF">A2431_02305</name>
</gene>
<evidence type="ECO:0000313" key="3">
    <source>
        <dbReference type="Proteomes" id="UP000177697"/>
    </source>
</evidence>
<dbReference type="EMBL" id="MHWW01000003">
    <property type="protein sequence ID" value="OHB16219.1"/>
    <property type="molecule type" value="Genomic_DNA"/>
</dbReference>
<protein>
    <recommendedName>
        <fullName evidence="1">Glycosyltransferase 2-like domain-containing protein</fullName>
    </recommendedName>
</protein>
<comment type="caution">
    <text evidence="2">The sequence shown here is derived from an EMBL/GenBank/DDBJ whole genome shotgun (WGS) entry which is preliminary data.</text>
</comment>
<dbReference type="InterPro" id="IPR029044">
    <property type="entry name" value="Nucleotide-diphossugar_trans"/>
</dbReference>
<organism evidence="2 3">
    <name type="scientific">Candidatus Zambryskibacteria bacterium RIFOXYC1_FULL_39_10</name>
    <dbReference type="NCBI Taxonomy" id="1802779"/>
    <lineage>
        <taxon>Bacteria</taxon>
        <taxon>Candidatus Zambryskiibacteriota</taxon>
    </lineage>
</organism>
<sequence length="303" mass="35505">MPKVSVIIPAYNCGNLIERTILSVCNQTFKDWELIIVDDGSTDKTKEVVLSFQKKDSRIKYFFQNNSGAPAKPKNVGILNAMGEYIAFLDHDDEWAPKKLEKQMSVFEKTDNKNLGLVVSEAMIVSEIDGSRKEYKIPNVSNHILALLERNYIFCSSGVMVKKEVFFYVGFFDENFRFGDDWDMWVRISKNFSFSFIYEPLYNFYRHPLTMTSKTKNDIKIRDYEYGLLKHFDLYKIHPKQFSNRLLAMGRICYIAGAKKKGIKFFLKSILVNPLNWRSYVNLCFSLLGPYFYRTFVNLRRNN</sequence>
<feature type="domain" description="Glycosyltransferase 2-like" evidence="1">
    <location>
        <begin position="5"/>
        <end position="120"/>
    </location>
</feature>
<dbReference type="CDD" id="cd00761">
    <property type="entry name" value="Glyco_tranf_GTA_type"/>
    <property type="match status" value="1"/>
</dbReference>
<dbReference type="PANTHER" id="PTHR22916">
    <property type="entry name" value="GLYCOSYLTRANSFERASE"/>
    <property type="match status" value="1"/>
</dbReference>
<dbReference type="InterPro" id="IPR001173">
    <property type="entry name" value="Glyco_trans_2-like"/>
</dbReference>
<evidence type="ECO:0000313" key="2">
    <source>
        <dbReference type="EMBL" id="OHB16219.1"/>
    </source>
</evidence>
<dbReference type="PANTHER" id="PTHR22916:SF3">
    <property type="entry name" value="UDP-GLCNAC:BETAGAL BETA-1,3-N-ACETYLGLUCOSAMINYLTRANSFERASE-LIKE PROTEIN 1"/>
    <property type="match status" value="1"/>
</dbReference>
<dbReference type="GO" id="GO:0016758">
    <property type="term" value="F:hexosyltransferase activity"/>
    <property type="evidence" value="ECO:0007669"/>
    <property type="project" value="UniProtKB-ARBA"/>
</dbReference>
<evidence type="ECO:0000259" key="1">
    <source>
        <dbReference type="Pfam" id="PF00535"/>
    </source>
</evidence>
<dbReference type="Gene3D" id="3.90.550.10">
    <property type="entry name" value="Spore Coat Polysaccharide Biosynthesis Protein SpsA, Chain A"/>
    <property type="match status" value="1"/>
</dbReference>
<dbReference type="SUPFAM" id="SSF53448">
    <property type="entry name" value="Nucleotide-diphospho-sugar transferases"/>
    <property type="match status" value="1"/>
</dbReference>
<name>A0A1G2V3M0_9BACT</name>
<proteinExistence type="predicted"/>
<reference evidence="2 3" key="1">
    <citation type="journal article" date="2016" name="Nat. Commun.">
        <title>Thousands of microbial genomes shed light on interconnected biogeochemical processes in an aquifer system.</title>
        <authorList>
            <person name="Anantharaman K."/>
            <person name="Brown C.T."/>
            <person name="Hug L.A."/>
            <person name="Sharon I."/>
            <person name="Castelle C.J."/>
            <person name="Probst A.J."/>
            <person name="Thomas B.C."/>
            <person name="Singh A."/>
            <person name="Wilkins M.J."/>
            <person name="Karaoz U."/>
            <person name="Brodie E.L."/>
            <person name="Williams K.H."/>
            <person name="Hubbard S.S."/>
            <person name="Banfield J.F."/>
        </authorList>
    </citation>
    <scope>NUCLEOTIDE SEQUENCE [LARGE SCALE GENOMIC DNA]</scope>
</reference>
<dbReference type="Pfam" id="PF00535">
    <property type="entry name" value="Glycos_transf_2"/>
    <property type="match status" value="1"/>
</dbReference>